<sequence>MDMENLLLVDTKRCMVHDKSAHAEHISTESHLARAIATYELSLQKRKVTYLVGACHHQRFEPRHNPLDAVSKQDISRSPRVVHPLPGCFKSPSHPIALLHSTIRDYRMEKHYQYCYCHYRL</sequence>
<reference evidence="2" key="1">
    <citation type="submission" date="2011-07" db="EMBL/GenBank/DDBJ databases">
        <title>Divergent evolution of antigenic variation in African trypanosomes.</title>
        <authorList>
            <person name="Jackson A.P."/>
            <person name="Berry A."/>
            <person name="Allison H.C."/>
            <person name="Burton P."/>
            <person name="Anderson J."/>
            <person name="Aslett M."/>
            <person name="Brown R."/>
            <person name="Corton N."/>
            <person name="Harris D."/>
            <person name="Hauser H."/>
            <person name="Gamble J."/>
            <person name="Gilderthorp R."/>
            <person name="McQuillan J."/>
            <person name="Quail M.A."/>
            <person name="Sanders M."/>
            <person name="Van Tonder A."/>
            <person name="Ginger M.L."/>
            <person name="Donelson J.E."/>
            <person name="Field M.C."/>
            <person name="Barry J.D."/>
            <person name="Berriman M."/>
            <person name="Hertz-Fowler C."/>
        </authorList>
    </citation>
    <scope>NUCLEOTIDE SEQUENCE [LARGE SCALE GENOMIC DNA]</scope>
    <source>
        <strain evidence="2">IL3000</strain>
    </source>
</reference>
<evidence type="ECO:0000313" key="2">
    <source>
        <dbReference type="Proteomes" id="UP000000702"/>
    </source>
</evidence>
<name>F9WEB4_TRYCI</name>
<keyword evidence="2" id="KW-1185">Reference proteome</keyword>
<reference evidence="1 2" key="2">
    <citation type="journal article" date="2012" name="Proc. Natl. Acad. Sci. U.S.A.">
        <title>Antigenic diversity is generated by distinct evolutionary mechanisms in African trypanosome species.</title>
        <authorList>
            <person name="Jackson A.P."/>
            <person name="Berry A."/>
            <person name="Aslett M."/>
            <person name="Allison H.C."/>
            <person name="Burton P."/>
            <person name="Vavrova-Anderson J."/>
            <person name="Brown R."/>
            <person name="Browne H."/>
            <person name="Corton N."/>
            <person name="Hauser H."/>
            <person name="Gamble J."/>
            <person name="Gilderthorp R."/>
            <person name="Marcello L."/>
            <person name="McQuillan J."/>
            <person name="Otto T.D."/>
            <person name="Quail M.A."/>
            <person name="Sanders M.J."/>
            <person name="van Tonder A."/>
            <person name="Ginger M.L."/>
            <person name="Field M.C."/>
            <person name="Barry J.D."/>
            <person name="Hertz-Fowler C."/>
            <person name="Berriman M."/>
        </authorList>
    </citation>
    <scope>NUCLEOTIDE SEQUENCE [LARGE SCALE GENOMIC DNA]</scope>
    <source>
        <strain evidence="1 2">IL3000</strain>
    </source>
</reference>
<proteinExistence type="predicted"/>
<comment type="caution">
    <text evidence="1">The sequence shown here is derived from an EMBL/GenBank/DDBJ whole genome shotgun (WGS) entry which is preliminary data.</text>
</comment>
<evidence type="ECO:0000313" key="1">
    <source>
        <dbReference type="EMBL" id="CCD15621.1"/>
    </source>
</evidence>
<protein>
    <submittedName>
        <fullName evidence="1">Uncharacterized protein</fullName>
    </submittedName>
</protein>
<organism evidence="1 2">
    <name type="scientific">Trypanosoma congolense (strain IL3000)</name>
    <dbReference type="NCBI Taxonomy" id="1068625"/>
    <lineage>
        <taxon>Eukaryota</taxon>
        <taxon>Discoba</taxon>
        <taxon>Euglenozoa</taxon>
        <taxon>Kinetoplastea</taxon>
        <taxon>Metakinetoplastina</taxon>
        <taxon>Trypanosomatida</taxon>
        <taxon>Trypanosomatidae</taxon>
        <taxon>Trypanosoma</taxon>
        <taxon>Nannomonas</taxon>
    </lineage>
</organism>
<accession>F9WEB4</accession>
<dbReference type="EMBL" id="CAEQ01001969">
    <property type="protein sequence ID" value="CCD15621.1"/>
    <property type="molecule type" value="Genomic_DNA"/>
</dbReference>
<dbReference type="AlphaFoldDB" id="F9WEB4"/>
<dbReference type="Proteomes" id="UP000000702">
    <property type="component" value="Unassembled WGS sequence"/>
</dbReference>
<gene>
    <name evidence="1" type="ORF">TCIL3000_0_61040</name>
</gene>